<comment type="caution">
    <text evidence="11">The sequence shown here is derived from an EMBL/GenBank/DDBJ whole genome shotgun (WGS) entry which is preliminary data.</text>
</comment>
<keyword evidence="6 7" id="KW-0472">Membrane</keyword>
<feature type="transmembrane region" description="Helical" evidence="7">
    <location>
        <begin position="168"/>
        <end position="192"/>
    </location>
</feature>
<feature type="transmembrane region" description="Helical" evidence="7">
    <location>
        <begin position="286"/>
        <end position="303"/>
    </location>
</feature>
<feature type="domain" description="ABC transporter" evidence="8">
    <location>
        <begin position="489"/>
        <end position="709"/>
    </location>
</feature>
<evidence type="ECO:0000256" key="4">
    <source>
        <dbReference type="ARBA" id="ARBA00022840"/>
    </source>
</evidence>
<evidence type="ECO:0000259" key="9">
    <source>
        <dbReference type="PROSITE" id="PS50929"/>
    </source>
</evidence>
<accession>A0ABU4INK5</accession>
<dbReference type="Gene3D" id="3.90.70.10">
    <property type="entry name" value="Cysteine proteinases"/>
    <property type="match status" value="1"/>
</dbReference>
<feature type="domain" description="ABC transmembrane type-1" evidence="9">
    <location>
        <begin position="171"/>
        <end position="450"/>
    </location>
</feature>
<keyword evidence="12" id="KW-1185">Reference proteome</keyword>
<dbReference type="InterPro" id="IPR003439">
    <property type="entry name" value="ABC_transporter-like_ATP-bd"/>
</dbReference>
<feature type="transmembrane region" description="Helical" evidence="7">
    <location>
        <begin position="309"/>
        <end position="329"/>
    </location>
</feature>
<dbReference type="PROSITE" id="PS50893">
    <property type="entry name" value="ABC_TRANSPORTER_2"/>
    <property type="match status" value="1"/>
</dbReference>
<organism evidence="11 12">
    <name type="scientific">Vibrio plantisponsor</name>
    <dbReference type="NCBI Taxonomy" id="664643"/>
    <lineage>
        <taxon>Bacteria</taxon>
        <taxon>Pseudomonadati</taxon>
        <taxon>Pseudomonadota</taxon>
        <taxon>Gammaproteobacteria</taxon>
        <taxon>Vibrionales</taxon>
        <taxon>Vibrionaceae</taxon>
        <taxon>Vibrio</taxon>
    </lineage>
</organism>
<dbReference type="PANTHER" id="PTHR24221:SF606">
    <property type="entry name" value="COLICIN V SECRETION-PROCESSING ATP-BINDING PROTEIN"/>
    <property type="match status" value="1"/>
</dbReference>
<dbReference type="SUPFAM" id="SSF52540">
    <property type="entry name" value="P-loop containing nucleoside triphosphate hydrolases"/>
    <property type="match status" value="1"/>
</dbReference>
<reference evidence="11 12" key="1">
    <citation type="submission" date="2023-11" db="EMBL/GenBank/DDBJ databases">
        <title>Plant-associative lifestyle of Vibrio porteresiae and its evolutionary dynamics.</title>
        <authorList>
            <person name="Rameshkumar N."/>
            <person name="Kirti K."/>
        </authorList>
    </citation>
    <scope>NUCLEOTIDE SEQUENCE [LARGE SCALE GENOMIC DNA]</scope>
    <source>
        <strain evidence="11 12">MSSRF60</strain>
    </source>
</reference>
<dbReference type="Pfam" id="PF03412">
    <property type="entry name" value="Peptidase_C39"/>
    <property type="match status" value="1"/>
</dbReference>
<proteinExistence type="predicted"/>
<keyword evidence="3" id="KW-0547">Nucleotide-binding</keyword>
<dbReference type="CDD" id="cd18567">
    <property type="entry name" value="ABC_6TM_CvaB_RaxB_like"/>
    <property type="match status" value="1"/>
</dbReference>
<dbReference type="InterPro" id="IPR036640">
    <property type="entry name" value="ABC1_TM_sf"/>
</dbReference>
<evidence type="ECO:0000256" key="3">
    <source>
        <dbReference type="ARBA" id="ARBA00022741"/>
    </source>
</evidence>
<dbReference type="PROSITE" id="PS50929">
    <property type="entry name" value="ABC_TM1F"/>
    <property type="match status" value="1"/>
</dbReference>
<evidence type="ECO:0000256" key="7">
    <source>
        <dbReference type="SAM" id="Phobius"/>
    </source>
</evidence>
<evidence type="ECO:0000259" key="10">
    <source>
        <dbReference type="PROSITE" id="PS50990"/>
    </source>
</evidence>
<evidence type="ECO:0000259" key="8">
    <source>
        <dbReference type="PROSITE" id="PS50893"/>
    </source>
</evidence>
<evidence type="ECO:0000313" key="11">
    <source>
        <dbReference type="EMBL" id="MDW6020005.1"/>
    </source>
</evidence>
<feature type="transmembrane region" description="Helical" evidence="7">
    <location>
        <begin position="387"/>
        <end position="409"/>
    </location>
</feature>
<evidence type="ECO:0000256" key="6">
    <source>
        <dbReference type="ARBA" id="ARBA00023136"/>
    </source>
</evidence>
<dbReference type="PROSITE" id="PS50990">
    <property type="entry name" value="PEPTIDASE_C39"/>
    <property type="match status" value="1"/>
</dbReference>
<dbReference type="Proteomes" id="UP001272325">
    <property type="component" value="Unassembled WGS sequence"/>
</dbReference>
<dbReference type="InterPro" id="IPR005074">
    <property type="entry name" value="Peptidase_C39"/>
</dbReference>
<dbReference type="EMBL" id="JAWRCN010000002">
    <property type="protein sequence ID" value="MDW6020005.1"/>
    <property type="molecule type" value="Genomic_DNA"/>
</dbReference>
<feature type="domain" description="Peptidase C39" evidence="10">
    <location>
        <begin position="18"/>
        <end position="137"/>
    </location>
</feature>
<evidence type="ECO:0000256" key="2">
    <source>
        <dbReference type="ARBA" id="ARBA00022692"/>
    </source>
</evidence>
<dbReference type="Pfam" id="PF00005">
    <property type="entry name" value="ABC_tran"/>
    <property type="match status" value="1"/>
</dbReference>
<keyword evidence="5 7" id="KW-1133">Transmembrane helix</keyword>
<dbReference type="InterPro" id="IPR027417">
    <property type="entry name" value="P-loop_NTPase"/>
</dbReference>
<dbReference type="InterPro" id="IPR033838">
    <property type="entry name" value="CvaB_peptidase"/>
</dbReference>
<dbReference type="InterPro" id="IPR017871">
    <property type="entry name" value="ABC_transporter-like_CS"/>
</dbReference>
<protein>
    <submittedName>
        <fullName evidence="11">Peptidase domain-containing ABC transporter</fullName>
    </submittedName>
</protein>
<dbReference type="RefSeq" id="WP_206361951.1">
    <property type="nucleotide sequence ID" value="NZ_AP024894.1"/>
</dbReference>
<dbReference type="SUPFAM" id="SSF90123">
    <property type="entry name" value="ABC transporter transmembrane region"/>
    <property type="match status" value="1"/>
</dbReference>
<feature type="transmembrane region" description="Helical" evidence="7">
    <location>
        <begin position="204"/>
        <end position="224"/>
    </location>
</feature>
<keyword evidence="2 7" id="KW-0812">Transmembrane</keyword>
<dbReference type="InterPro" id="IPR003593">
    <property type="entry name" value="AAA+_ATPase"/>
</dbReference>
<evidence type="ECO:0000256" key="5">
    <source>
        <dbReference type="ARBA" id="ARBA00022989"/>
    </source>
</evidence>
<name>A0ABU4INK5_9VIBR</name>
<dbReference type="PROSITE" id="PS00211">
    <property type="entry name" value="ABC_TRANSPORTER_1"/>
    <property type="match status" value="1"/>
</dbReference>
<dbReference type="PANTHER" id="PTHR24221">
    <property type="entry name" value="ATP-BINDING CASSETTE SUB-FAMILY B"/>
    <property type="match status" value="1"/>
</dbReference>
<dbReference type="Gene3D" id="1.20.1560.10">
    <property type="entry name" value="ABC transporter type 1, transmembrane domain"/>
    <property type="match status" value="1"/>
</dbReference>
<dbReference type="InterPro" id="IPR011527">
    <property type="entry name" value="ABC1_TM_dom"/>
</dbReference>
<dbReference type="Pfam" id="PF00664">
    <property type="entry name" value="ABC_membrane"/>
    <property type="match status" value="1"/>
</dbReference>
<keyword evidence="4" id="KW-0067">ATP-binding</keyword>
<gene>
    <name evidence="11" type="ORF">SBW85_20075</name>
</gene>
<dbReference type="CDD" id="cd02419">
    <property type="entry name" value="Peptidase_C39C"/>
    <property type="match status" value="1"/>
</dbReference>
<evidence type="ECO:0000256" key="1">
    <source>
        <dbReference type="ARBA" id="ARBA00004651"/>
    </source>
</evidence>
<dbReference type="Gene3D" id="3.40.50.300">
    <property type="entry name" value="P-loop containing nucleotide triphosphate hydrolases"/>
    <property type="match status" value="1"/>
</dbReference>
<comment type="subcellular location">
    <subcellularLocation>
        <location evidence="1">Cell membrane</location>
        <topology evidence="1">Multi-pass membrane protein</topology>
    </subcellularLocation>
</comment>
<sequence>MKSQLDWGWGKKLALVRQTENAECGVACLAMIANWHGHKISLRHLRAKFGITQHGMSFSRLIECSELLNLSGRPVRLELEELDQLRTPCILHWNLNHFVVLKAVKRNKVVIHDPANGVVTLSLSEVNKHFTGIALELSPTHDFIKRDEKEQTKLSELIGKTIGLKTSLIRIFTFALVLEALALLLPMLNQIVIDEVLVGYDDNLLVLIIFAILLITAAQTLISLAKEWATITLSVNFNMQWTANIFHHLFRLPIEWFEKRDIGSISAKFEAINVIQQTLTTSAIQALIDLVLVIGTLSVMLLYSPVLSAVAVVAAVLYVVLRFLWFGAFKRAEENTWEANTQEESYFLETVRGVLSLRVNGALPWRESAWSNLNINRRNAELNELKLGMIYNTINVMIISLVSAAVLWFGANSVLSGQFTIGMLIAFLSYQARFSSSISSLIDKYFEYKMLAVYNERLADIVLTDKEQSDDFSLQSNSNVIKVESDILIDFSNITFSYGPSEPLLLSNASFQLMKEEIVALVGPSGCGKSTISKLLLGIYKPTSGCIRFFGDSNLSIKDRRLRIGSVLQEDQLFSGSVFENITLFTNDIDEDWVVECAQKVGVHNDIEQLNMGYHTLVGEMGASLSGGQKQRILIARALYKKPQLLILDEATSSLDIQTESFVCNSFKAIGLPILMIAHRPETIASADRVLMLCGGCITEVTSFNHSAL</sequence>
<dbReference type="InterPro" id="IPR039421">
    <property type="entry name" value="Type_1_exporter"/>
</dbReference>
<evidence type="ECO:0000313" key="12">
    <source>
        <dbReference type="Proteomes" id="UP001272325"/>
    </source>
</evidence>
<dbReference type="SMART" id="SM00382">
    <property type="entry name" value="AAA"/>
    <property type="match status" value="1"/>
</dbReference>